<dbReference type="InterPro" id="IPR036127">
    <property type="entry name" value="CcmE-like_sf"/>
</dbReference>
<evidence type="ECO:0000256" key="7">
    <source>
        <dbReference type="SAM" id="Phobius"/>
    </source>
</evidence>
<dbReference type="GO" id="GO:0005886">
    <property type="term" value="C:plasma membrane"/>
    <property type="evidence" value="ECO:0007669"/>
    <property type="project" value="InterPro"/>
</dbReference>
<evidence type="ECO:0000313" key="9">
    <source>
        <dbReference type="Proteomes" id="UP000011863"/>
    </source>
</evidence>
<keyword evidence="9" id="KW-1185">Reference proteome</keyword>
<evidence type="ECO:0000256" key="4">
    <source>
        <dbReference type="ARBA" id="ARBA00023136"/>
    </source>
</evidence>
<evidence type="ECO:0000256" key="5">
    <source>
        <dbReference type="PIRSR" id="PIRSR604329-50"/>
    </source>
</evidence>
<dbReference type="KEGG" id="aym:YM304_09630"/>
<dbReference type="Pfam" id="PF03100">
    <property type="entry name" value="CcmE"/>
    <property type="match status" value="1"/>
</dbReference>
<dbReference type="GO" id="GO:0020037">
    <property type="term" value="F:heme binding"/>
    <property type="evidence" value="ECO:0007669"/>
    <property type="project" value="InterPro"/>
</dbReference>
<proteinExistence type="predicted"/>
<evidence type="ECO:0000256" key="2">
    <source>
        <dbReference type="ARBA" id="ARBA00022617"/>
    </source>
</evidence>
<dbReference type="AlphaFoldDB" id="A0A6C7E2H4"/>
<dbReference type="Proteomes" id="UP000011863">
    <property type="component" value="Chromosome"/>
</dbReference>
<dbReference type="SUPFAM" id="SSF82093">
    <property type="entry name" value="Heme chaperone CcmE"/>
    <property type="match status" value="1"/>
</dbReference>
<organism evidence="8 9">
    <name type="scientific">Ilumatobacter coccineus (strain NBRC 103263 / KCTC 29153 / YM16-304)</name>
    <dbReference type="NCBI Taxonomy" id="1313172"/>
    <lineage>
        <taxon>Bacteria</taxon>
        <taxon>Bacillati</taxon>
        <taxon>Actinomycetota</taxon>
        <taxon>Acidimicrobiia</taxon>
        <taxon>Acidimicrobiales</taxon>
        <taxon>Ilumatobacteraceae</taxon>
        <taxon>Ilumatobacter</taxon>
    </lineage>
</organism>
<feature type="binding site" description="covalent" evidence="5">
    <location>
        <position position="143"/>
    </location>
    <ligand>
        <name>heme</name>
        <dbReference type="ChEBI" id="CHEBI:30413"/>
    </ligand>
</feature>
<dbReference type="InterPro" id="IPR012340">
    <property type="entry name" value="NA-bd_OB-fold"/>
</dbReference>
<feature type="region of interest" description="Disordered" evidence="6">
    <location>
        <begin position="151"/>
        <end position="172"/>
    </location>
</feature>
<reference evidence="8 9" key="1">
    <citation type="journal article" date="2013" name="Int. J. Syst. Evol. Microbiol.">
        <title>Ilumatobacter nonamiense sp. nov. and Ilumatobacter coccineum sp. nov., isolated from seashore sand.</title>
        <authorList>
            <person name="Matsumoto A."/>
            <person name="Kasai H."/>
            <person name="Matsuo Y."/>
            <person name="Shizuri Y."/>
            <person name="Ichikawa N."/>
            <person name="Fujita N."/>
            <person name="Omura S."/>
            <person name="Takahashi Y."/>
        </authorList>
    </citation>
    <scope>NUCLEOTIDE SEQUENCE [LARGE SCALE GENOMIC DNA]</scope>
    <source>
        <strain evidence="9">NBRC 103263 / KCTC 29153 / YM16-304</strain>
    </source>
</reference>
<keyword evidence="2 5" id="KW-0349">Heme</keyword>
<sequence>MAAPDMPEMDLTPRTNADGTAVGRKRKRNVIPLVVLALVVVAGGVIVTQFLNSAVDYFCNVDEIDQRDGCEADRRLRLQGTVDEGTIEMVGGRTLFTMSFGDATIPVEYDGEPGGIFQECIPVVVHGEIENDVFMGDRVEVKHSDEYEAENEANLDAAEAEAEEAGCEPVDV</sequence>
<evidence type="ECO:0000256" key="1">
    <source>
        <dbReference type="ARBA" id="ARBA00004370"/>
    </source>
</evidence>
<dbReference type="Gene3D" id="2.40.50.140">
    <property type="entry name" value="Nucleic acid-binding proteins"/>
    <property type="match status" value="1"/>
</dbReference>
<dbReference type="GO" id="GO:0017004">
    <property type="term" value="P:cytochrome complex assembly"/>
    <property type="evidence" value="ECO:0007669"/>
    <property type="project" value="UniProtKB-KW"/>
</dbReference>
<protein>
    <submittedName>
        <fullName evidence="8">Cytochrome c-type biogenesis protein CcmE</fullName>
    </submittedName>
</protein>
<evidence type="ECO:0000256" key="3">
    <source>
        <dbReference type="ARBA" id="ARBA00022748"/>
    </source>
</evidence>
<comment type="subcellular location">
    <subcellularLocation>
        <location evidence="1">Membrane</location>
    </subcellularLocation>
</comment>
<feature type="transmembrane region" description="Helical" evidence="7">
    <location>
        <begin position="30"/>
        <end position="51"/>
    </location>
</feature>
<dbReference type="EMBL" id="AP012057">
    <property type="protein sequence ID" value="BAN01277.1"/>
    <property type="molecule type" value="Genomic_DNA"/>
</dbReference>
<evidence type="ECO:0000256" key="6">
    <source>
        <dbReference type="SAM" id="MobiDB-lite"/>
    </source>
</evidence>
<keyword evidence="4 7" id="KW-0472">Membrane</keyword>
<name>A0A6C7E2H4_ILUCY</name>
<dbReference type="RefSeq" id="WP_015440524.1">
    <property type="nucleotide sequence ID" value="NC_020520.1"/>
</dbReference>
<accession>A0A6C7E2H4</accession>
<gene>
    <name evidence="8" type="primary">ccmE</name>
    <name evidence="8" type="ORF">YM304_09630</name>
</gene>
<keyword evidence="5" id="KW-0479">Metal-binding</keyword>
<feature type="binding site" description="axial binding residue" evidence="5">
    <location>
        <position position="147"/>
    </location>
    <ligand>
        <name>heme</name>
        <dbReference type="ChEBI" id="CHEBI:30413"/>
    </ligand>
    <ligandPart>
        <name>Fe</name>
        <dbReference type="ChEBI" id="CHEBI:18248"/>
    </ligandPart>
</feature>
<evidence type="ECO:0000313" key="8">
    <source>
        <dbReference type="EMBL" id="BAN01277.1"/>
    </source>
</evidence>
<dbReference type="InterPro" id="IPR004329">
    <property type="entry name" value="CcmE"/>
</dbReference>
<dbReference type="GO" id="GO:0017003">
    <property type="term" value="P:protein-heme linkage"/>
    <property type="evidence" value="ECO:0007669"/>
    <property type="project" value="InterPro"/>
</dbReference>
<keyword evidence="5" id="KW-0408">Iron</keyword>
<keyword evidence="7" id="KW-0812">Transmembrane</keyword>
<keyword evidence="3" id="KW-0201">Cytochrome c-type biogenesis</keyword>
<keyword evidence="7" id="KW-1133">Transmembrane helix</keyword>
<dbReference type="OrthoDB" id="5244410at2"/>
<dbReference type="GO" id="GO:0046872">
    <property type="term" value="F:metal ion binding"/>
    <property type="evidence" value="ECO:0007669"/>
    <property type="project" value="UniProtKB-KW"/>
</dbReference>